<dbReference type="GO" id="GO:0005524">
    <property type="term" value="F:ATP binding"/>
    <property type="evidence" value="ECO:0007669"/>
    <property type="project" value="UniProtKB-KW"/>
</dbReference>
<dbReference type="InterPro" id="IPR050130">
    <property type="entry name" value="ClpA_ClpB"/>
</dbReference>
<evidence type="ECO:0000313" key="5">
    <source>
        <dbReference type="Proteomes" id="UP000722989"/>
    </source>
</evidence>
<dbReference type="GO" id="GO:0006508">
    <property type="term" value="P:proteolysis"/>
    <property type="evidence" value="ECO:0007669"/>
    <property type="project" value="UniProtKB-KW"/>
</dbReference>
<dbReference type="EMBL" id="JAATVY010000038">
    <property type="protein sequence ID" value="NJC73879.1"/>
    <property type="molecule type" value="Genomic_DNA"/>
</dbReference>
<comment type="caution">
    <text evidence="4">The sequence shown here is derived from an EMBL/GenBank/DDBJ whole genome shotgun (WGS) entry which is preliminary data.</text>
</comment>
<keyword evidence="4" id="KW-0645">Protease</keyword>
<evidence type="ECO:0000259" key="3">
    <source>
        <dbReference type="SMART" id="SM01086"/>
    </source>
</evidence>
<evidence type="ECO:0000256" key="2">
    <source>
        <dbReference type="ARBA" id="ARBA00022840"/>
    </source>
</evidence>
<dbReference type="GO" id="GO:0008233">
    <property type="term" value="F:peptidase activity"/>
    <property type="evidence" value="ECO:0007669"/>
    <property type="project" value="UniProtKB-KW"/>
</dbReference>
<dbReference type="PANTHER" id="PTHR11638:SF18">
    <property type="entry name" value="HEAT SHOCK PROTEIN 104"/>
    <property type="match status" value="1"/>
</dbReference>
<dbReference type="Proteomes" id="UP000722989">
    <property type="component" value="Unassembled WGS sequence"/>
</dbReference>
<accession>A0ABX0Y9F9</accession>
<sequence length="176" mass="19817">GTRDVAKAVSMGFQSSEDVESNYERMKVKVNDELKQHFRPEFLNRIDDTIVFHQLTEPEILSIVDLMISRIETQLRNKDMGLELTDNSKRFLAKKGYDPVLGARPLRRTIQREIEDNLSERILFNELRPGQIVVVDCEGDPTDVEHARLVFRGADKPALVPDAVPADLGGAASGDE</sequence>
<dbReference type="Gene3D" id="1.10.8.60">
    <property type="match status" value="1"/>
</dbReference>
<keyword evidence="2 4" id="KW-0067">ATP-binding</keyword>
<name>A0ABX0Y9F9_9ACTN</name>
<keyword evidence="5" id="KW-1185">Reference proteome</keyword>
<dbReference type="InterPro" id="IPR027417">
    <property type="entry name" value="P-loop_NTPase"/>
</dbReference>
<evidence type="ECO:0000256" key="1">
    <source>
        <dbReference type="ARBA" id="ARBA00022741"/>
    </source>
</evidence>
<dbReference type="Gene3D" id="3.40.50.300">
    <property type="entry name" value="P-loop containing nucleotide triphosphate hydrolases"/>
    <property type="match status" value="1"/>
</dbReference>
<dbReference type="SUPFAM" id="SSF52540">
    <property type="entry name" value="P-loop containing nucleoside triphosphate hydrolases"/>
    <property type="match status" value="1"/>
</dbReference>
<protein>
    <submittedName>
        <fullName evidence="4">ATP-dependent Clp protease ATP-binding subunit</fullName>
    </submittedName>
</protein>
<feature type="non-terminal residue" evidence="4">
    <location>
        <position position="1"/>
    </location>
</feature>
<organism evidence="4 5">
    <name type="scientific">Planosporangium thailandense</name>
    <dbReference type="NCBI Taxonomy" id="765197"/>
    <lineage>
        <taxon>Bacteria</taxon>
        <taxon>Bacillati</taxon>
        <taxon>Actinomycetota</taxon>
        <taxon>Actinomycetes</taxon>
        <taxon>Micromonosporales</taxon>
        <taxon>Micromonosporaceae</taxon>
        <taxon>Planosporangium</taxon>
    </lineage>
</organism>
<keyword evidence="1" id="KW-0547">Nucleotide-binding</keyword>
<dbReference type="PANTHER" id="PTHR11638">
    <property type="entry name" value="ATP-DEPENDENT CLP PROTEASE"/>
    <property type="match status" value="1"/>
</dbReference>
<dbReference type="SMART" id="SM01086">
    <property type="entry name" value="ClpB_D2-small"/>
    <property type="match status" value="1"/>
</dbReference>
<feature type="domain" description="Clp ATPase C-terminal" evidence="3">
    <location>
        <begin position="55"/>
        <end position="151"/>
    </location>
</feature>
<evidence type="ECO:0000313" key="4">
    <source>
        <dbReference type="EMBL" id="NJC73879.1"/>
    </source>
</evidence>
<gene>
    <name evidence="4" type="ORF">HC031_29815</name>
</gene>
<proteinExistence type="predicted"/>
<reference evidence="4 5" key="1">
    <citation type="submission" date="2020-03" db="EMBL/GenBank/DDBJ databases">
        <title>WGS of the type strain of Planosporangium spp.</title>
        <authorList>
            <person name="Thawai C."/>
        </authorList>
    </citation>
    <scope>NUCLEOTIDE SEQUENCE [LARGE SCALE GENOMIC DNA]</scope>
    <source>
        <strain evidence="4 5">TBRC 5610</strain>
    </source>
</reference>
<keyword evidence="4" id="KW-0378">Hydrolase</keyword>
<dbReference type="Pfam" id="PF10431">
    <property type="entry name" value="ClpB_D2-small"/>
    <property type="match status" value="1"/>
</dbReference>
<dbReference type="InterPro" id="IPR019489">
    <property type="entry name" value="Clp_ATPase_C"/>
</dbReference>